<dbReference type="EMBL" id="CP022384">
    <property type="protein sequence ID" value="ATA81408.1"/>
    <property type="molecule type" value="Genomic_DNA"/>
</dbReference>
<feature type="signal peptide" evidence="1">
    <location>
        <begin position="1"/>
        <end position="17"/>
    </location>
</feature>
<dbReference type="AlphaFoldDB" id="A0A250FBI9"/>
<reference evidence="3" key="1">
    <citation type="submission" date="2017-06" db="EMBL/GenBank/DDBJ databases">
        <title>Capnocytophaga spp. assemblies.</title>
        <authorList>
            <person name="Gulvik C.A."/>
        </authorList>
    </citation>
    <scope>NUCLEOTIDE SEQUENCE [LARGE SCALE GENOMIC DNA]</scope>
    <source>
        <strain evidence="3">H6253</strain>
    </source>
</reference>
<sequence length="239" mass="27207">MKHLLILFLLLTTNAFAQGPFGDYAVVKDKDGYVNIRAKESVKSKIVGTLPNNTLVYTLFDTTQDETGEEIFFNWIAVDKGYVHKSRLKKIYEFPSIGKGKEKDTENSITIAEKGISVTISTQKFDKTKHKITKKKHKYYEELIIDGKSTQGTDTSFIPEDHYKSITVTINGKNVSIPKSAYDDLYQVAMYTDNNAVYYDKEEDTIYIIAHNGSGAFSYEVCWQIVKGEYKTRIIGEPF</sequence>
<dbReference type="KEGG" id="clk:CGC53_03105"/>
<feature type="chain" id="PRO_5012625772" description="SH3 domain-containing protein" evidence="1">
    <location>
        <begin position="18"/>
        <end position="239"/>
    </location>
</feature>
<dbReference type="Proteomes" id="UP000217276">
    <property type="component" value="Chromosome"/>
</dbReference>
<protein>
    <recommendedName>
        <fullName evidence="4">SH3 domain-containing protein</fullName>
    </recommendedName>
</protein>
<evidence type="ECO:0000313" key="2">
    <source>
        <dbReference type="EMBL" id="ATA81408.1"/>
    </source>
</evidence>
<name>A0A250FBI9_9FLAO</name>
<dbReference type="RefSeq" id="WP_095913279.1">
    <property type="nucleotide sequence ID" value="NZ_CAUUPF010000004.1"/>
</dbReference>
<dbReference type="Gene3D" id="2.30.30.40">
    <property type="entry name" value="SH3 Domains"/>
    <property type="match status" value="1"/>
</dbReference>
<evidence type="ECO:0008006" key="4">
    <source>
        <dbReference type="Google" id="ProtNLM"/>
    </source>
</evidence>
<proteinExistence type="predicted"/>
<accession>A0A250FBI9</accession>
<gene>
    <name evidence="2" type="ORF">CGC53_03105</name>
</gene>
<evidence type="ECO:0000256" key="1">
    <source>
        <dbReference type="SAM" id="SignalP"/>
    </source>
</evidence>
<organism evidence="2 3">
    <name type="scientific">Capnocytophaga leadbetteri</name>
    <dbReference type="NCBI Taxonomy" id="327575"/>
    <lineage>
        <taxon>Bacteria</taxon>
        <taxon>Pseudomonadati</taxon>
        <taxon>Bacteroidota</taxon>
        <taxon>Flavobacteriia</taxon>
        <taxon>Flavobacteriales</taxon>
        <taxon>Flavobacteriaceae</taxon>
        <taxon>Capnocytophaga</taxon>
    </lineage>
</organism>
<keyword evidence="1" id="KW-0732">Signal</keyword>
<evidence type="ECO:0000313" key="3">
    <source>
        <dbReference type="Proteomes" id="UP000217276"/>
    </source>
</evidence>
<keyword evidence="3" id="KW-1185">Reference proteome</keyword>